<dbReference type="AlphaFoldDB" id="A0A1F6EIL5"/>
<dbReference type="InterPro" id="IPR005990">
    <property type="entry name" value="IMP_DH"/>
</dbReference>
<dbReference type="EMBL" id="MFLU01000018">
    <property type="protein sequence ID" value="OGG73493.1"/>
    <property type="molecule type" value="Genomic_DNA"/>
</dbReference>
<keyword evidence="7" id="KW-0630">Potassium</keyword>
<dbReference type="Pfam" id="PF00571">
    <property type="entry name" value="CBS"/>
    <property type="match status" value="2"/>
</dbReference>
<feature type="binding site" evidence="6">
    <location>
        <begin position="299"/>
        <end position="301"/>
    </location>
    <ligand>
        <name>NAD(+)</name>
        <dbReference type="ChEBI" id="CHEBI:57540"/>
    </ligand>
</feature>
<dbReference type="SUPFAM" id="SSF51412">
    <property type="entry name" value="Inosine monophosphate dehydrogenase (IMPDH)"/>
    <property type="match status" value="1"/>
</dbReference>
<evidence type="ECO:0000256" key="6">
    <source>
        <dbReference type="PIRSR" id="PIRSR000130-3"/>
    </source>
</evidence>
<evidence type="ECO:0000256" key="5">
    <source>
        <dbReference type="PIRSR" id="PIRSR000130-1"/>
    </source>
</evidence>
<evidence type="ECO:0000259" key="10">
    <source>
        <dbReference type="PROSITE" id="PS51371"/>
    </source>
</evidence>
<protein>
    <submittedName>
        <fullName evidence="11">IMP dehydrogenase</fullName>
    </submittedName>
</protein>
<dbReference type="GO" id="GO:0003938">
    <property type="term" value="F:IMP dehydrogenase activity"/>
    <property type="evidence" value="ECO:0007669"/>
    <property type="project" value="InterPro"/>
</dbReference>
<feature type="binding site" description="in other chain" evidence="7">
    <location>
        <position position="306"/>
    </location>
    <ligand>
        <name>K(+)</name>
        <dbReference type="ChEBI" id="CHEBI:29103"/>
        <note>ligand shared between two tetrameric partners</note>
    </ligand>
</feature>
<feature type="domain" description="CBS" evidence="10">
    <location>
        <begin position="155"/>
        <end position="216"/>
    </location>
</feature>
<evidence type="ECO:0000256" key="1">
    <source>
        <dbReference type="ARBA" id="ARBA00005502"/>
    </source>
</evidence>
<dbReference type="Pfam" id="PF00478">
    <property type="entry name" value="IMPDH"/>
    <property type="match status" value="1"/>
</dbReference>
<feature type="binding site" evidence="6">
    <location>
        <begin position="249"/>
        <end position="251"/>
    </location>
    <ligand>
        <name>NAD(+)</name>
        <dbReference type="ChEBI" id="CHEBI:57540"/>
    </ligand>
</feature>
<accession>A0A1F6EIL5</accession>
<dbReference type="PIRSF" id="PIRSF000130">
    <property type="entry name" value="IMPDH"/>
    <property type="match status" value="1"/>
</dbReference>
<feature type="active site" description="Proton acceptor" evidence="5">
    <location>
        <position position="404"/>
    </location>
</feature>
<dbReference type="FunFam" id="3.20.20.70:FF:000424">
    <property type="entry name" value="Inosine-5'-monophosphate dehydrogenase 2"/>
    <property type="match status" value="1"/>
</dbReference>
<evidence type="ECO:0000313" key="12">
    <source>
        <dbReference type="Proteomes" id="UP000178587"/>
    </source>
</evidence>
<gene>
    <name evidence="11" type="ORF">A3A34_01375</name>
</gene>
<dbReference type="NCBIfam" id="TIGR01302">
    <property type="entry name" value="IMP_dehydrog"/>
    <property type="match status" value="1"/>
</dbReference>
<dbReference type="SMART" id="SM01240">
    <property type="entry name" value="IMPDH"/>
    <property type="match status" value="1"/>
</dbReference>
<dbReference type="InterPro" id="IPR001093">
    <property type="entry name" value="IMP_DH_GMPRt"/>
</dbReference>
<keyword evidence="2" id="KW-0479">Metal-binding</keyword>
<evidence type="ECO:0000313" key="11">
    <source>
        <dbReference type="EMBL" id="OGG73493.1"/>
    </source>
</evidence>
<dbReference type="CDD" id="cd00381">
    <property type="entry name" value="IMPDH"/>
    <property type="match status" value="1"/>
</dbReference>
<name>A0A1F6EIL5_9BACT</name>
<dbReference type="Gene3D" id="3.20.20.70">
    <property type="entry name" value="Aldolase class I"/>
    <property type="match status" value="1"/>
</dbReference>
<evidence type="ECO:0000256" key="2">
    <source>
        <dbReference type="ARBA" id="ARBA00022723"/>
    </source>
</evidence>
<evidence type="ECO:0000256" key="8">
    <source>
        <dbReference type="PROSITE-ProRule" id="PRU00703"/>
    </source>
</evidence>
<evidence type="ECO:0000256" key="4">
    <source>
        <dbReference type="ARBA" id="ARBA00023122"/>
    </source>
</evidence>
<keyword evidence="6" id="KW-0520">NAD</keyword>
<comment type="similarity">
    <text evidence="1 9">Belongs to the IMPDH/GMPR family.</text>
</comment>
<dbReference type="GO" id="GO:0046872">
    <property type="term" value="F:metal ion binding"/>
    <property type="evidence" value="ECO:0007669"/>
    <property type="project" value="UniProtKB-KW"/>
</dbReference>
<feature type="active site" description="Thioimidate intermediate" evidence="5">
    <location>
        <position position="306"/>
    </location>
</feature>
<dbReference type="SUPFAM" id="SSF54631">
    <property type="entry name" value="CBS-domain pair"/>
    <property type="match status" value="1"/>
</dbReference>
<dbReference type="GO" id="GO:0006183">
    <property type="term" value="P:GTP biosynthetic process"/>
    <property type="evidence" value="ECO:0007669"/>
    <property type="project" value="TreeGrafter"/>
</dbReference>
<comment type="caution">
    <text evidence="11">The sequence shown here is derived from an EMBL/GenBank/DDBJ whole genome shotgun (WGS) entry which is preliminary data.</text>
</comment>
<dbReference type="InterPro" id="IPR013785">
    <property type="entry name" value="Aldolase_TIM"/>
</dbReference>
<keyword evidence="4 8" id="KW-0129">CBS domain</keyword>
<reference evidence="11 12" key="1">
    <citation type="journal article" date="2016" name="Nat. Commun.">
        <title>Thousands of microbial genomes shed light on interconnected biogeochemical processes in an aquifer system.</title>
        <authorList>
            <person name="Anantharaman K."/>
            <person name="Brown C.T."/>
            <person name="Hug L.A."/>
            <person name="Sharon I."/>
            <person name="Castelle C.J."/>
            <person name="Probst A.J."/>
            <person name="Thomas B.C."/>
            <person name="Singh A."/>
            <person name="Wilkins M.J."/>
            <person name="Karaoz U."/>
            <person name="Brodie E.L."/>
            <person name="Williams K.H."/>
            <person name="Hubbard S.S."/>
            <person name="Banfield J.F."/>
        </authorList>
    </citation>
    <scope>NUCLEOTIDE SEQUENCE [LARGE SCALE GENOMIC DNA]</scope>
</reference>
<dbReference type="STRING" id="1798507.A3A34_01375"/>
<dbReference type="SMART" id="SM00116">
    <property type="entry name" value="CBS"/>
    <property type="match status" value="2"/>
</dbReference>
<evidence type="ECO:0000256" key="9">
    <source>
        <dbReference type="RuleBase" id="RU003927"/>
    </source>
</evidence>
<sequence length="480" mass="51441">MSGKEFKLGLSFDDILLVPHYSNIKSRKDISLRTQFSRSITLNIPIVSANMDTVTESRMAIAMARAGGIGVIHRFLSIEEQVREVKKVKRAEQMTIDDPFTTRKNVTLGEALAYMQTQGVSSLLVTGESGALEGILTSRDVRFKTDMDMKVSELMTPRARLVVGKKGISQARALRLLDEHKIEKLPIVSPRNRLAGLITAADFRKTREHIHAAKDTEGQLLVGAAVGVKDGVERAEQLVRAGCDALVIDIAHGHHARAVQLLRALKKRFKKTDVVAGNVVTARAVSDLVRAGADAVKVGIGPGAACSTRVVAGSGVPQITAIMECAAAARKLRVPIVADGGIKNSGDVAKAIGAGASSVMIGNLFAGSLESPGEYYIEDGGAHKMYRGLASREAAYDQAKREARAPLEASLLTGRAPEGVGFRVSYKGEVGRILENLVDGLQSGMSYSGARAISEFWKKAEFVRITEAGMKESAPRTNQA</sequence>
<dbReference type="PANTHER" id="PTHR11911">
    <property type="entry name" value="INOSINE-5-MONOPHOSPHATE DEHYDROGENASE RELATED"/>
    <property type="match status" value="1"/>
</dbReference>
<evidence type="ECO:0000256" key="3">
    <source>
        <dbReference type="ARBA" id="ARBA00023002"/>
    </source>
</evidence>
<proteinExistence type="inferred from homology"/>
<organism evidence="11 12">
    <name type="scientific">Candidatus Kaiserbacteria bacterium RIFCSPLOWO2_01_FULL_50_24</name>
    <dbReference type="NCBI Taxonomy" id="1798507"/>
    <lineage>
        <taxon>Bacteria</taxon>
        <taxon>Candidatus Kaiseribacteriota</taxon>
    </lineage>
</organism>
<evidence type="ECO:0000256" key="7">
    <source>
        <dbReference type="PIRSR" id="PIRSR000130-4"/>
    </source>
</evidence>
<feature type="binding site" description="in other chain" evidence="7">
    <location>
        <position position="303"/>
    </location>
    <ligand>
        <name>K(+)</name>
        <dbReference type="ChEBI" id="CHEBI:29103"/>
        <note>ligand shared between two tetrameric partners</note>
    </ligand>
</feature>
<keyword evidence="3 9" id="KW-0560">Oxidoreductase</keyword>
<dbReference type="Proteomes" id="UP000178587">
    <property type="component" value="Unassembled WGS sequence"/>
</dbReference>
<feature type="binding site" description="in other chain" evidence="7">
    <location>
        <position position="301"/>
    </location>
    <ligand>
        <name>K(+)</name>
        <dbReference type="ChEBI" id="CHEBI:29103"/>
        <note>ligand shared between two tetrameric partners</note>
    </ligand>
</feature>
<dbReference type="PANTHER" id="PTHR11911:SF111">
    <property type="entry name" value="INOSINE-5'-MONOPHOSPHATE DEHYDROGENASE"/>
    <property type="match status" value="1"/>
</dbReference>
<dbReference type="InterPro" id="IPR046342">
    <property type="entry name" value="CBS_dom_sf"/>
</dbReference>
<dbReference type="PROSITE" id="PS51371">
    <property type="entry name" value="CBS"/>
    <property type="match status" value="2"/>
</dbReference>
<dbReference type="CDD" id="cd04601">
    <property type="entry name" value="CBS_pair_IMPDH"/>
    <property type="match status" value="1"/>
</dbReference>
<dbReference type="InterPro" id="IPR000644">
    <property type="entry name" value="CBS_dom"/>
</dbReference>
<feature type="domain" description="CBS" evidence="10">
    <location>
        <begin position="94"/>
        <end position="151"/>
    </location>
</feature>